<evidence type="ECO:0000256" key="1">
    <source>
        <dbReference type="ARBA" id="ARBA00022723"/>
    </source>
</evidence>
<keyword evidence="2" id="KW-0677">Repeat</keyword>
<evidence type="ECO:0000256" key="9">
    <source>
        <dbReference type="SAM" id="MobiDB-lite"/>
    </source>
</evidence>
<dbReference type="AlphaFoldDB" id="A0A2A4J648"/>
<accession>A0A2A4J648</accession>
<feature type="zinc finger region" description="C3H1-type" evidence="7">
    <location>
        <begin position="152"/>
        <end position="180"/>
    </location>
</feature>
<evidence type="ECO:0000256" key="5">
    <source>
        <dbReference type="ARBA" id="ARBA00022884"/>
    </source>
</evidence>
<dbReference type="InterPro" id="IPR009145">
    <property type="entry name" value="U2AF_small"/>
</dbReference>
<feature type="domain" description="C3H1-type" evidence="11">
    <location>
        <begin position="292"/>
        <end position="319"/>
    </location>
</feature>
<dbReference type="InterPro" id="IPR000571">
    <property type="entry name" value="Znf_CCCH"/>
</dbReference>
<evidence type="ECO:0000259" key="10">
    <source>
        <dbReference type="PROSITE" id="PS50102"/>
    </source>
</evidence>
<sequence>MGSHAEWRKIAKKQRRKRIRTFQAIERDKVMLTDFYIEQQELELKLLLEQITKQNDEENEKWMRAELIANTRWKRLLEEKERHKQKCLEQEAKLKLEWELEQKEKAMEEERIKAAQEALKIKQECFMNSLDKFLSGDSDEPPSELKVMHETRPDADICPFFSKTASCRFGDQCSRNHQYPGISKVLLGTNFYVHFGLSNANVNEYDTDIMLEYDENDTYKEFDDFFYDVLSEFEKFGRITQFKVCNNYEKHLRGNTYVEFYELRSAVAAYRSLHTRWYGGRQLSLQFCLINSWRSAICGLQLQRRCPKGRACNFLHVFRNPNNLFNGYNDDVQDKSRSSRSSRRSWRWSESPETDVLKRIVSSRSERSNNTTTATDKRRRRSRHSDDGDKHQRRRSPRRSDRR</sequence>
<evidence type="ECO:0000256" key="4">
    <source>
        <dbReference type="ARBA" id="ARBA00022833"/>
    </source>
</evidence>
<organism evidence="12">
    <name type="scientific">Heliothis virescens</name>
    <name type="common">Tobacco budworm moth</name>
    <dbReference type="NCBI Taxonomy" id="7102"/>
    <lineage>
        <taxon>Eukaryota</taxon>
        <taxon>Metazoa</taxon>
        <taxon>Ecdysozoa</taxon>
        <taxon>Arthropoda</taxon>
        <taxon>Hexapoda</taxon>
        <taxon>Insecta</taxon>
        <taxon>Pterygota</taxon>
        <taxon>Neoptera</taxon>
        <taxon>Endopterygota</taxon>
        <taxon>Lepidoptera</taxon>
        <taxon>Glossata</taxon>
        <taxon>Ditrysia</taxon>
        <taxon>Noctuoidea</taxon>
        <taxon>Noctuidae</taxon>
        <taxon>Heliothinae</taxon>
        <taxon>Heliothis</taxon>
    </lineage>
</organism>
<name>A0A2A4J648_HELVI</name>
<feature type="domain" description="C3H1-type" evidence="11">
    <location>
        <begin position="152"/>
        <end position="180"/>
    </location>
</feature>
<evidence type="ECO:0000256" key="6">
    <source>
        <dbReference type="PROSITE-ProRule" id="PRU00176"/>
    </source>
</evidence>
<dbReference type="Pfam" id="PF00076">
    <property type="entry name" value="RRM_1"/>
    <property type="match status" value="1"/>
</dbReference>
<evidence type="ECO:0000313" key="12">
    <source>
        <dbReference type="EMBL" id="PCG67148.1"/>
    </source>
</evidence>
<dbReference type="PROSITE" id="PS50102">
    <property type="entry name" value="RRM"/>
    <property type="match status" value="1"/>
</dbReference>
<feature type="domain" description="RRM" evidence="10">
    <location>
        <begin position="198"/>
        <end position="290"/>
    </location>
</feature>
<dbReference type="InterPro" id="IPR000504">
    <property type="entry name" value="RRM_dom"/>
</dbReference>
<protein>
    <submittedName>
        <fullName evidence="12">Uncharacterized protein</fullName>
    </submittedName>
</protein>
<evidence type="ECO:0000256" key="2">
    <source>
        <dbReference type="ARBA" id="ARBA00022737"/>
    </source>
</evidence>
<feature type="coiled-coil region" evidence="8">
    <location>
        <begin position="37"/>
        <end position="120"/>
    </location>
</feature>
<keyword evidence="3 7" id="KW-0863">Zinc-finger</keyword>
<keyword evidence="5 6" id="KW-0694">RNA-binding</keyword>
<evidence type="ECO:0000259" key="11">
    <source>
        <dbReference type="PROSITE" id="PS50103"/>
    </source>
</evidence>
<comment type="caution">
    <text evidence="12">The sequence shown here is derived from an EMBL/GenBank/DDBJ whole genome shotgun (WGS) entry which is preliminary data.</text>
</comment>
<dbReference type="STRING" id="7102.A0A2A4J648"/>
<feature type="region of interest" description="Disordered" evidence="9">
    <location>
        <begin position="350"/>
        <end position="403"/>
    </location>
</feature>
<dbReference type="PROSITE" id="PS50103">
    <property type="entry name" value="ZF_C3H1"/>
    <property type="match status" value="2"/>
</dbReference>
<evidence type="ECO:0000256" key="8">
    <source>
        <dbReference type="SAM" id="Coils"/>
    </source>
</evidence>
<dbReference type="PRINTS" id="PR01848">
    <property type="entry name" value="U2AUXFACTOR"/>
</dbReference>
<dbReference type="SUPFAM" id="SSF54928">
    <property type="entry name" value="RNA-binding domain, RBD"/>
    <property type="match status" value="1"/>
</dbReference>
<proteinExistence type="predicted"/>
<feature type="zinc finger region" description="C3H1-type" evidence="7">
    <location>
        <begin position="292"/>
        <end position="319"/>
    </location>
</feature>
<dbReference type="EMBL" id="NWSH01002982">
    <property type="protein sequence ID" value="PCG67148.1"/>
    <property type="molecule type" value="Genomic_DNA"/>
</dbReference>
<dbReference type="InterPro" id="IPR012677">
    <property type="entry name" value="Nucleotide-bd_a/b_plait_sf"/>
</dbReference>
<gene>
    <name evidence="12" type="ORF">B5V51_6743</name>
</gene>
<dbReference type="Gene3D" id="3.30.70.330">
    <property type="match status" value="1"/>
</dbReference>
<dbReference type="GO" id="GO:0008270">
    <property type="term" value="F:zinc ion binding"/>
    <property type="evidence" value="ECO:0007669"/>
    <property type="project" value="UniProtKB-KW"/>
</dbReference>
<keyword evidence="8" id="KW-0175">Coiled coil</keyword>
<keyword evidence="1 7" id="KW-0479">Metal-binding</keyword>
<dbReference type="SMART" id="SM00360">
    <property type="entry name" value="RRM"/>
    <property type="match status" value="1"/>
</dbReference>
<dbReference type="GO" id="GO:0003723">
    <property type="term" value="F:RNA binding"/>
    <property type="evidence" value="ECO:0007669"/>
    <property type="project" value="UniProtKB-UniRule"/>
</dbReference>
<keyword evidence="4 7" id="KW-0862">Zinc</keyword>
<feature type="compositionally biased region" description="Basic residues" evidence="9">
    <location>
        <begin position="391"/>
        <end position="403"/>
    </location>
</feature>
<evidence type="ECO:0000256" key="7">
    <source>
        <dbReference type="PROSITE-ProRule" id="PRU00723"/>
    </source>
</evidence>
<dbReference type="InterPro" id="IPR003954">
    <property type="entry name" value="RRM_euk-type"/>
</dbReference>
<evidence type="ECO:0000256" key="3">
    <source>
        <dbReference type="ARBA" id="ARBA00022771"/>
    </source>
</evidence>
<dbReference type="SMART" id="SM00361">
    <property type="entry name" value="RRM_1"/>
    <property type="match status" value="1"/>
</dbReference>
<dbReference type="GO" id="GO:0000398">
    <property type="term" value="P:mRNA splicing, via spliceosome"/>
    <property type="evidence" value="ECO:0007669"/>
    <property type="project" value="InterPro"/>
</dbReference>
<reference evidence="12" key="1">
    <citation type="submission" date="2017-09" db="EMBL/GenBank/DDBJ databases">
        <title>Contemporary evolution of a Lepidopteran species, Heliothis virescens, in response to modern agricultural practices.</title>
        <authorList>
            <person name="Fritz M.L."/>
            <person name="Deyonke A.M."/>
            <person name="Papanicolaou A."/>
            <person name="Micinski S."/>
            <person name="Westbrook J."/>
            <person name="Gould F."/>
        </authorList>
    </citation>
    <scope>NUCLEOTIDE SEQUENCE [LARGE SCALE GENOMIC DNA]</scope>
    <source>
        <strain evidence="12">HvINT-</strain>
        <tissue evidence="12">Whole body</tissue>
    </source>
</reference>
<dbReference type="GO" id="GO:0089701">
    <property type="term" value="C:U2AF complex"/>
    <property type="evidence" value="ECO:0007669"/>
    <property type="project" value="InterPro"/>
</dbReference>
<dbReference type="Pfam" id="PF00642">
    <property type="entry name" value="zf-CCCH"/>
    <property type="match status" value="1"/>
</dbReference>
<dbReference type="InterPro" id="IPR035979">
    <property type="entry name" value="RBD_domain_sf"/>
</dbReference>
<dbReference type="SMART" id="SM00356">
    <property type="entry name" value="ZnF_C3H1"/>
    <property type="match status" value="2"/>
</dbReference>
<dbReference type="PANTHER" id="PTHR12620">
    <property type="entry name" value="U2 SNRNP AUXILIARY FACTOR, SMALL SUBUNIT"/>
    <property type="match status" value="1"/>
</dbReference>